<organism evidence="1 2">
    <name type="scientific">Deinococcus radiophilus</name>
    <dbReference type="NCBI Taxonomy" id="32062"/>
    <lineage>
        <taxon>Bacteria</taxon>
        <taxon>Thermotogati</taxon>
        <taxon>Deinococcota</taxon>
        <taxon>Deinococci</taxon>
        <taxon>Deinococcales</taxon>
        <taxon>Deinococcaceae</taxon>
        <taxon>Deinococcus</taxon>
    </lineage>
</organism>
<evidence type="ECO:0008006" key="3">
    <source>
        <dbReference type="Google" id="ProtNLM"/>
    </source>
</evidence>
<dbReference type="OrthoDB" id="5432776at2"/>
<comment type="caution">
    <text evidence="1">The sequence shown here is derived from an EMBL/GenBank/DDBJ whole genome shotgun (WGS) entry which is preliminary data.</text>
</comment>
<evidence type="ECO:0000313" key="2">
    <source>
        <dbReference type="Proteomes" id="UP000277766"/>
    </source>
</evidence>
<name>A0A3S0K6H1_9DEIO</name>
<gene>
    <name evidence="1" type="ORF">EJ104_12785</name>
</gene>
<sequence>MKSIDTVLLGLLLAVAAAGVVKDFLPSAPPAPQVQATQRWEYKQLLVDAVYASDADRESAEFAASVGIETDDGKKHFALDEAQLASLGEEGWELVAALPATETAYTNFGNSQYVTGLQPNVRSGSVTLVFKRPLVGAAPASALLPQSETAP</sequence>
<dbReference type="RefSeq" id="WP_126353406.1">
    <property type="nucleotide sequence ID" value="NZ_RXPE01000045.1"/>
</dbReference>
<proteinExistence type="predicted"/>
<accession>A0A3S0K6H1</accession>
<evidence type="ECO:0000313" key="1">
    <source>
        <dbReference type="EMBL" id="RTR22361.1"/>
    </source>
</evidence>
<protein>
    <recommendedName>
        <fullName evidence="3">DUF4177 domain-containing protein</fullName>
    </recommendedName>
</protein>
<reference evidence="1 2" key="1">
    <citation type="submission" date="2018-12" db="EMBL/GenBank/DDBJ databases">
        <title>Deinococcus radiophilus ATCC 27603 genome sequencing and assembly.</title>
        <authorList>
            <person name="Maclea K.S."/>
            <person name="Maynard C.R."/>
        </authorList>
    </citation>
    <scope>NUCLEOTIDE SEQUENCE [LARGE SCALE GENOMIC DNA]</scope>
    <source>
        <strain evidence="1 2">ATCC 27603</strain>
    </source>
</reference>
<dbReference type="AlphaFoldDB" id="A0A3S0K6H1"/>
<dbReference type="Proteomes" id="UP000277766">
    <property type="component" value="Unassembled WGS sequence"/>
</dbReference>
<keyword evidence="2" id="KW-1185">Reference proteome</keyword>
<dbReference type="EMBL" id="RXPE01000045">
    <property type="protein sequence ID" value="RTR22361.1"/>
    <property type="molecule type" value="Genomic_DNA"/>
</dbReference>